<dbReference type="RefSeq" id="WP_313724089.1">
    <property type="nucleotide sequence ID" value="NZ_CP134876.1"/>
</dbReference>
<dbReference type="Gene3D" id="3.40.50.300">
    <property type="entry name" value="P-loop containing nucleotide triphosphate hydrolases"/>
    <property type="match status" value="1"/>
</dbReference>
<feature type="compositionally biased region" description="Acidic residues" evidence="1">
    <location>
        <begin position="28"/>
        <end position="37"/>
    </location>
</feature>
<dbReference type="GO" id="GO:0005524">
    <property type="term" value="F:ATP binding"/>
    <property type="evidence" value="ECO:0007669"/>
    <property type="project" value="UniProtKB-KW"/>
</dbReference>
<sequence>MSRSSTPGSPAGRPAGPYGNRARSFDYPPDEELDEATLDPALVTSPQHGRVGVFQPPRPLAPRGAEQREPVAGDSGDIDSPFLDLFGGAQPRVRRPANPPAGPPAPVEPVVAPPRRGVGRDALPIPHQHNAPVEPALPVPHAAPVEPALPSPPAVPALPEGQPPAGRLREGAPGVRPVGRPREAPEAARPAAHAAPEPPEQPALEPAPATRTRVPHQVGDRLPALRSTVEPESTEPESPVERPARRTNRRTAEPARPNGREMATAPTRELAPPPAREVATPRQRSPERGGRPAKPVRVRAPKIKFGDRDPSVELAITEIAGHLTFTPNTVTAWYWLPEVRWAFRPDAEREALLSAISEQYAGLAGFRLHLRRTTRPFPADEWARTIDAHTAAPLPDVPGTTGWADHLVAAQRHLMAVNHAEGQTYLGVTFARRSLGDSLTERLLRTFGRGTADGERRRLGRTVEQFDEVLGAFGMRGRRVTAQELEWLLYRSVALCMAPPGVLSPITNGRWERGDLLALTEQVERYRTPYGSTVKLVNRMTGEERHVAVLAVGRMEPLEIPERHEPWLHFHERLPWPMELSTRVDILGPGDSFRNLEHRLRMIRSQQLDYAEHGIDAPPELERLAKRALVIGDEMTTGLPVDSARAHGWHRIAVGGRTREECLERARRLIQLYSRELRISLQHPKNQDWLAREFIPGEPIANTGYVRRMPVNLLAAALPQAASTVGDRRGDLIGRTAGTCRRPVFLDLHFPMEVRERSGLAVFVAEPGGGKSTLLGALGYLAARRGVQVTLLDPSGPLARLCAMPELAPYSRVLNLTGSEQGTLAPYALIPTPLRSEFGAGASGDREFEIAVSNARAERRMLVQDICMMLVPPQVAREASTATLFRHAVRQVPAEEASTLDDVVACLQGLDDDAGRELANLLLDTAEMPLAMLFFGRPPEGLLGADAALTVITMAGLRLPDLKIEREYWSAEEALALPMLHTAHRLAVRRCYGGSMSSRKLVGLDEAHFMEGWRSGRSFLVRLARDSRKWNLAALVASQNPKDILGLDVQNLVSTVFVGRIAEDTEIASEALRLLRVPVNDGYEATLASLSQADSGSAARLGFREFVMRDVDGRVQKVRVDVSYVDGLLDHLDTTPAAVAQAAGQLPTVLADLEA</sequence>
<reference evidence="2 3" key="1">
    <citation type="submission" date="2023-09" db="EMBL/GenBank/DDBJ databases">
        <title>Micromonospora halotolerans DSM 45598 genome sequence.</title>
        <authorList>
            <person name="Mo P."/>
        </authorList>
    </citation>
    <scope>NUCLEOTIDE SEQUENCE [LARGE SCALE GENOMIC DNA]</scope>
    <source>
        <strain evidence="2 3">DSM 45598</strain>
    </source>
</reference>
<feature type="compositionally biased region" description="Pro residues" evidence="1">
    <location>
        <begin position="147"/>
        <end position="156"/>
    </location>
</feature>
<keyword evidence="2" id="KW-0067">ATP-binding</keyword>
<gene>
    <name evidence="2" type="ORF">RMN56_13315</name>
</gene>
<keyword evidence="2" id="KW-0547">Nucleotide-binding</keyword>
<accession>A0ABZ0A3S4</accession>
<dbReference type="SUPFAM" id="SSF52540">
    <property type="entry name" value="P-loop containing nucleoside triphosphate hydrolases"/>
    <property type="match status" value="1"/>
</dbReference>
<evidence type="ECO:0000256" key="1">
    <source>
        <dbReference type="SAM" id="MobiDB-lite"/>
    </source>
</evidence>
<proteinExistence type="predicted"/>
<feature type="compositionally biased region" description="Pro residues" evidence="1">
    <location>
        <begin position="97"/>
        <end position="107"/>
    </location>
</feature>
<evidence type="ECO:0000313" key="3">
    <source>
        <dbReference type="Proteomes" id="UP001303001"/>
    </source>
</evidence>
<dbReference type="Proteomes" id="UP001303001">
    <property type="component" value="Chromosome"/>
</dbReference>
<dbReference type="Pfam" id="PF12846">
    <property type="entry name" value="AAA_10"/>
    <property type="match status" value="1"/>
</dbReference>
<feature type="region of interest" description="Disordered" evidence="1">
    <location>
        <begin position="1"/>
        <end position="298"/>
    </location>
</feature>
<dbReference type="Gene3D" id="1.10.8.730">
    <property type="match status" value="1"/>
</dbReference>
<name>A0ABZ0A3S4_9ACTN</name>
<evidence type="ECO:0000313" key="2">
    <source>
        <dbReference type="EMBL" id="WNM42238.1"/>
    </source>
</evidence>
<keyword evidence="3" id="KW-1185">Reference proteome</keyword>
<dbReference type="EMBL" id="CP134876">
    <property type="protein sequence ID" value="WNM42238.1"/>
    <property type="molecule type" value="Genomic_DNA"/>
</dbReference>
<organism evidence="2 3">
    <name type="scientific">Micromonospora halotolerans</name>
    <dbReference type="NCBI Taxonomy" id="709879"/>
    <lineage>
        <taxon>Bacteria</taxon>
        <taxon>Bacillati</taxon>
        <taxon>Actinomycetota</taxon>
        <taxon>Actinomycetes</taxon>
        <taxon>Micromonosporales</taxon>
        <taxon>Micromonosporaceae</taxon>
        <taxon>Micromonospora</taxon>
    </lineage>
</organism>
<dbReference type="InterPro" id="IPR027417">
    <property type="entry name" value="P-loop_NTPase"/>
</dbReference>
<protein>
    <submittedName>
        <fullName evidence="2">ATP-binding protein</fullName>
    </submittedName>
</protein>